<evidence type="ECO:0000313" key="11">
    <source>
        <dbReference type="EMBL" id="MBU2690774.1"/>
    </source>
</evidence>
<sequence>MKKTRIDFGDERIRDFARKWRITELALFGSVLRDDFNSSSDVDVLVAFEDHAKWSLFDLIDMRDELQTILGREVDLIEKRSLRNPFRRSEILRTRKVIYAA</sequence>
<keyword evidence="8" id="KW-0460">Magnesium</keyword>
<keyword evidence="2" id="KW-1277">Toxin-antitoxin system</keyword>
<dbReference type="GO" id="GO:0046872">
    <property type="term" value="F:metal ion binding"/>
    <property type="evidence" value="ECO:0007669"/>
    <property type="project" value="UniProtKB-KW"/>
</dbReference>
<dbReference type="GO" id="GO:0005524">
    <property type="term" value="F:ATP binding"/>
    <property type="evidence" value="ECO:0007669"/>
    <property type="project" value="UniProtKB-KW"/>
</dbReference>
<evidence type="ECO:0000256" key="2">
    <source>
        <dbReference type="ARBA" id="ARBA00022649"/>
    </source>
</evidence>
<dbReference type="EMBL" id="JAHJDP010000037">
    <property type="protein sequence ID" value="MBU2690774.1"/>
    <property type="molecule type" value="Genomic_DNA"/>
</dbReference>
<evidence type="ECO:0000256" key="5">
    <source>
        <dbReference type="ARBA" id="ARBA00022723"/>
    </source>
</evidence>
<reference evidence="11" key="1">
    <citation type="submission" date="2021-05" db="EMBL/GenBank/DDBJ databases">
        <title>Energy efficiency and biological interactions define the core microbiome of deep oligotrophic groundwater.</title>
        <authorList>
            <person name="Mehrshad M."/>
            <person name="Lopez-Fernandez M."/>
            <person name="Bell E."/>
            <person name="Bernier-Latmani R."/>
            <person name="Bertilsson S."/>
            <person name="Dopson M."/>
        </authorList>
    </citation>
    <scope>NUCLEOTIDE SEQUENCE</scope>
    <source>
        <strain evidence="11">Modern_marine.mb.64</strain>
    </source>
</reference>
<evidence type="ECO:0000256" key="3">
    <source>
        <dbReference type="ARBA" id="ARBA00022679"/>
    </source>
</evidence>
<dbReference type="SUPFAM" id="SSF81301">
    <property type="entry name" value="Nucleotidyltransferase"/>
    <property type="match status" value="1"/>
</dbReference>
<dbReference type="InterPro" id="IPR002934">
    <property type="entry name" value="Polymerase_NTP_transf_dom"/>
</dbReference>
<evidence type="ECO:0000256" key="7">
    <source>
        <dbReference type="ARBA" id="ARBA00022840"/>
    </source>
</evidence>
<dbReference type="Proteomes" id="UP000777784">
    <property type="component" value="Unassembled WGS sequence"/>
</dbReference>
<dbReference type="GO" id="GO:0016779">
    <property type="term" value="F:nucleotidyltransferase activity"/>
    <property type="evidence" value="ECO:0007669"/>
    <property type="project" value="UniProtKB-KW"/>
</dbReference>
<keyword evidence="6" id="KW-0547">Nucleotide-binding</keyword>
<evidence type="ECO:0000313" key="12">
    <source>
        <dbReference type="Proteomes" id="UP000777784"/>
    </source>
</evidence>
<evidence type="ECO:0000259" key="10">
    <source>
        <dbReference type="Pfam" id="PF01909"/>
    </source>
</evidence>
<dbReference type="PANTHER" id="PTHR33571">
    <property type="entry name" value="SSL8005 PROTEIN"/>
    <property type="match status" value="1"/>
</dbReference>
<gene>
    <name evidence="11" type="ORF">KJ970_07575</name>
</gene>
<protein>
    <submittedName>
        <fullName evidence="11">Nucleotidyltransferase domain-containing protein</fullName>
    </submittedName>
</protein>
<evidence type="ECO:0000256" key="8">
    <source>
        <dbReference type="ARBA" id="ARBA00022842"/>
    </source>
</evidence>
<name>A0A948W5T3_UNCEI</name>
<keyword evidence="4" id="KW-0548">Nucleotidyltransferase</keyword>
<dbReference type="InterPro" id="IPR043519">
    <property type="entry name" value="NT_sf"/>
</dbReference>
<comment type="cofactor">
    <cofactor evidence="1">
        <name>Mg(2+)</name>
        <dbReference type="ChEBI" id="CHEBI:18420"/>
    </cofactor>
</comment>
<dbReference type="Pfam" id="PF01909">
    <property type="entry name" value="NTP_transf_2"/>
    <property type="match status" value="1"/>
</dbReference>
<evidence type="ECO:0000256" key="6">
    <source>
        <dbReference type="ARBA" id="ARBA00022741"/>
    </source>
</evidence>
<accession>A0A948W5T3</accession>
<dbReference type="PANTHER" id="PTHR33571:SF12">
    <property type="entry name" value="BSL3053 PROTEIN"/>
    <property type="match status" value="1"/>
</dbReference>
<proteinExistence type="inferred from homology"/>
<dbReference type="AlphaFoldDB" id="A0A948W5T3"/>
<comment type="similarity">
    <text evidence="9">Belongs to the MntA antitoxin family.</text>
</comment>
<keyword evidence="7" id="KW-0067">ATP-binding</keyword>
<evidence type="ECO:0000256" key="9">
    <source>
        <dbReference type="ARBA" id="ARBA00038276"/>
    </source>
</evidence>
<evidence type="ECO:0000256" key="1">
    <source>
        <dbReference type="ARBA" id="ARBA00001946"/>
    </source>
</evidence>
<organism evidence="11 12">
    <name type="scientific">Eiseniibacteriota bacterium</name>
    <dbReference type="NCBI Taxonomy" id="2212470"/>
    <lineage>
        <taxon>Bacteria</taxon>
        <taxon>Candidatus Eiseniibacteriota</taxon>
    </lineage>
</organism>
<dbReference type="InterPro" id="IPR052038">
    <property type="entry name" value="Type-VII_TA_antitoxin"/>
</dbReference>
<dbReference type="Gene3D" id="3.30.460.10">
    <property type="entry name" value="Beta Polymerase, domain 2"/>
    <property type="match status" value="1"/>
</dbReference>
<evidence type="ECO:0000256" key="4">
    <source>
        <dbReference type="ARBA" id="ARBA00022695"/>
    </source>
</evidence>
<keyword evidence="3" id="KW-0808">Transferase</keyword>
<dbReference type="CDD" id="cd05403">
    <property type="entry name" value="NT_KNTase_like"/>
    <property type="match status" value="1"/>
</dbReference>
<comment type="caution">
    <text evidence="11">The sequence shown here is derived from an EMBL/GenBank/DDBJ whole genome shotgun (WGS) entry which is preliminary data.</text>
</comment>
<feature type="domain" description="Polymerase nucleotidyl transferase" evidence="10">
    <location>
        <begin position="14"/>
        <end position="96"/>
    </location>
</feature>
<keyword evidence="5" id="KW-0479">Metal-binding</keyword>